<sequence>MAPYTSEEIWYYLNIIRNSKTNNKAEIHRKLLKMRKTKDERCPNRKTITRWVDRFLDGNRNFKRNTERSPSPMISVSRSETPASRQGISDAENRVKLNEQLAALELIVRIAPNLSLKGLVKFNTTDTPLEQVMFNVMALNFAVKNGAPNGTD</sequence>
<evidence type="ECO:0000313" key="3">
    <source>
        <dbReference type="Proteomes" id="UP000827892"/>
    </source>
</evidence>
<organism evidence="2 3">
    <name type="scientific">Caenorhabditis briggsae</name>
    <dbReference type="NCBI Taxonomy" id="6238"/>
    <lineage>
        <taxon>Eukaryota</taxon>
        <taxon>Metazoa</taxon>
        <taxon>Ecdysozoa</taxon>
        <taxon>Nematoda</taxon>
        <taxon>Chromadorea</taxon>
        <taxon>Rhabditida</taxon>
        <taxon>Rhabditina</taxon>
        <taxon>Rhabditomorpha</taxon>
        <taxon>Rhabditoidea</taxon>
        <taxon>Rhabditidae</taxon>
        <taxon>Peloderinae</taxon>
        <taxon>Caenorhabditis</taxon>
    </lineage>
</organism>
<proteinExistence type="predicted"/>
<reference evidence="2 3" key="1">
    <citation type="submission" date="2022-05" db="EMBL/GenBank/DDBJ databases">
        <title>Chromosome-level reference genomes for two strains of Caenorhabditis briggsae: an improved platform for comparative genomics.</title>
        <authorList>
            <person name="Stevens L."/>
            <person name="Andersen E.C."/>
        </authorList>
    </citation>
    <scope>NUCLEOTIDE SEQUENCE [LARGE SCALE GENOMIC DNA]</scope>
    <source>
        <strain evidence="2">QX1410_ONT</strain>
        <tissue evidence="2">Whole-organism</tissue>
    </source>
</reference>
<dbReference type="EMBL" id="CP090894">
    <property type="protein sequence ID" value="ULT96934.1"/>
    <property type="molecule type" value="Genomic_DNA"/>
</dbReference>
<accession>A0AAE9D5M4</accession>
<feature type="compositionally biased region" description="Polar residues" evidence="1">
    <location>
        <begin position="68"/>
        <end position="87"/>
    </location>
</feature>
<protein>
    <submittedName>
        <fullName evidence="2">Uncharacterized protein</fullName>
    </submittedName>
</protein>
<dbReference type="Proteomes" id="UP000827892">
    <property type="component" value="Chromosome IV"/>
</dbReference>
<evidence type="ECO:0000256" key="1">
    <source>
        <dbReference type="SAM" id="MobiDB-lite"/>
    </source>
</evidence>
<dbReference type="AlphaFoldDB" id="A0AAE9D5M4"/>
<feature type="region of interest" description="Disordered" evidence="1">
    <location>
        <begin position="62"/>
        <end position="90"/>
    </location>
</feature>
<evidence type="ECO:0000313" key="2">
    <source>
        <dbReference type="EMBL" id="ULT96934.1"/>
    </source>
</evidence>
<gene>
    <name evidence="2" type="ORF">L3Y34_005037</name>
</gene>
<name>A0AAE9D5M4_CAEBR</name>